<evidence type="ECO:0000256" key="1">
    <source>
        <dbReference type="SAM" id="SignalP"/>
    </source>
</evidence>
<dbReference type="Proteomes" id="UP001500713">
    <property type="component" value="Unassembled WGS sequence"/>
</dbReference>
<name>A0ABP3KVB5_9SPHN</name>
<evidence type="ECO:0008006" key="4">
    <source>
        <dbReference type="Google" id="ProtNLM"/>
    </source>
</evidence>
<keyword evidence="1" id="KW-0732">Signal</keyword>
<feature type="chain" id="PRO_5045669854" description="Lipoprotein" evidence="1">
    <location>
        <begin position="25"/>
        <end position="182"/>
    </location>
</feature>
<reference evidence="3" key="1">
    <citation type="journal article" date="2019" name="Int. J. Syst. Evol. Microbiol.">
        <title>The Global Catalogue of Microorganisms (GCM) 10K type strain sequencing project: providing services to taxonomists for standard genome sequencing and annotation.</title>
        <authorList>
            <consortium name="The Broad Institute Genomics Platform"/>
            <consortium name="The Broad Institute Genome Sequencing Center for Infectious Disease"/>
            <person name="Wu L."/>
            <person name="Ma J."/>
        </authorList>
    </citation>
    <scope>NUCLEOTIDE SEQUENCE [LARGE SCALE GENOMIC DNA]</scope>
    <source>
        <strain evidence="3">JCM 14162</strain>
    </source>
</reference>
<dbReference type="EMBL" id="BAAAEM010000003">
    <property type="protein sequence ID" value="GAA0485697.1"/>
    <property type="molecule type" value="Genomic_DNA"/>
</dbReference>
<protein>
    <recommendedName>
        <fullName evidence="4">Lipoprotein</fullName>
    </recommendedName>
</protein>
<evidence type="ECO:0000313" key="2">
    <source>
        <dbReference type="EMBL" id="GAA0485697.1"/>
    </source>
</evidence>
<comment type="caution">
    <text evidence="2">The sequence shown here is derived from an EMBL/GenBank/DDBJ whole genome shotgun (WGS) entry which is preliminary data.</text>
</comment>
<accession>A0ABP3KVB5</accession>
<dbReference type="RefSeq" id="WP_229955578.1">
    <property type="nucleotide sequence ID" value="NZ_BAAAEM010000003.1"/>
</dbReference>
<keyword evidence="3" id="KW-1185">Reference proteome</keyword>
<feature type="signal peptide" evidence="1">
    <location>
        <begin position="1"/>
        <end position="24"/>
    </location>
</feature>
<gene>
    <name evidence="2" type="ORF">GCM10009096_30570</name>
</gene>
<sequence length="182" mass="20438">MVRGKTMIAGSILLGLAMAGPGQAAGSEGYRYDQYSASTDCGNRKPLTEKEQIGLSRSGDIFRILTMTGTQAEKNETAHWMILAVDDTPLNKAMDFPPERCASAAVLQMSDGREYRGLLEYRDTSGEVEHRGRPYRVLFEPESPIPELRYDYGGYRIDGHLSYPEHGDKPRPFSGWWIMVER</sequence>
<organism evidence="2 3">
    <name type="scientific">Parasphingorhabdus litoris</name>
    <dbReference type="NCBI Taxonomy" id="394733"/>
    <lineage>
        <taxon>Bacteria</taxon>
        <taxon>Pseudomonadati</taxon>
        <taxon>Pseudomonadota</taxon>
        <taxon>Alphaproteobacteria</taxon>
        <taxon>Sphingomonadales</taxon>
        <taxon>Sphingomonadaceae</taxon>
        <taxon>Parasphingorhabdus</taxon>
    </lineage>
</organism>
<evidence type="ECO:0000313" key="3">
    <source>
        <dbReference type="Proteomes" id="UP001500713"/>
    </source>
</evidence>
<proteinExistence type="predicted"/>